<proteinExistence type="predicted"/>
<organism evidence="1 2">
    <name type="scientific">Microcystis aeruginosa PCC 9432</name>
    <dbReference type="NCBI Taxonomy" id="1160280"/>
    <lineage>
        <taxon>Bacteria</taxon>
        <taxon>Bacillati</taxon>
        <taxon>Cyanobacteriota</taxon>
        <taxon>Cyanophyceae</taxon>
        <taxon>Oscillatoriophycideae</taxon>
        <taxon>Chroococcales</taxon>
        <taxon>Microcystaceae</taxon>
        <taxon>Microcystis</taxon>
    </lineage>
</organism>
<evidence type="ECO:0000313" key="1">
    <source>
        <dbReference type="EMBL" id="CCH92227.1"/>
    </source>
</evidence>
<dbReference type="EMBL" id="CAIH01000128">
    <property type="protein sequence ID" value="CCH92227.1"/>
    <property type="molecule type" value="Genomic_DNA"/>
</dbReference>
<evidence type="ECO:0000313" key="2">
    <source>
        <dbReference type="Proteomes" id="UP000005806"/>
    </source>
</evidence>
<dbReference type="Proteomes" id="UP000005806">
    <property type="component" value="Unassembled WGS sequence"/>
</dbReference>
<accession>A0A822LAU8</accession>
<dbReference type="AlphaFoldDB" id="A0A822LAU8"/>
<comment type="caution">
    <text evidence="1">The sequence shown here is derived from an EMBL/GenBank/DDBJ whole genome shotgun (WGS) entry which is preliminary data.</text>
</comment>
<gene>
    <name evidence="1" type="ORF">MICCA_2130032</name>
</gene>
<sequence length="71" mass="8465">MFKTNHSVWRCPFKCNNCEMFTEKDFLDYFSEETISIDFVSTQKPEEPIFLAGQLHIIQKVPVYDAKYAFF</sequence>
<name>A0A822LAU8_MICAE</name>
<protein>
    <submittedName>
        <fullName evidence="1">Uncharacterized protein</fullName>
    </submittedName>
</protein>
<reference evidence="1 2" key="1">
    <citation type="submission" date="2012-04" db="EMBL/GenBank/DDBJ databases">
        <authorList>
            <person name="Genoscope - CEA"/>
        </authorList>
    </citation>
    <scope>NUCLEOTIDE SEQUENCE [LARGE SCALE GENOMIC DNA]</scope>
    <source>
        <strain evidence="1 2">9432</strain>
    </source>
</reference>